<dbReference type="Pfam" id="PF03841">
    <property type="entry name" value="SelA"/>
    <property type="match status" value="1"/>
</dbReference>
<comment type="caution">
    <text evidence="11">The sequence shown here is derived from an EMBL/GenBank/DDBJ whole genome shotgun (WGS) entry which is preliminary data.</text>
</comment>
<dbReference type="PANTHER" id="PTHR32328">
    <property type="entry name" value="L-SERYL-TRNA(SEC) SELENIUM TRANSFERASE"/>
    <property type="match status" value="1"/>
</dbReference>
<reference evidence="11 12" key="1">
    <citation type="journal article" date="2017" name="ISME J.">
        <title>Energy and carbon metabolisms in a deep terrestrial subsurface fluid microbial community.</title>
        <authorList>
            <person name="Momper L."/>
            <person name="Jungbluth S.P."/>
            <person name="Lee M.D."/>
            <person name="Amend J.P."/>
        </authorList>
    </citation>
    <scope>NUCLEOTIDE SEQUENCE [LARGE SCALE GENOMIC DNA]</scope>
    <source>
        <strain evidence="11">SURF_5</strain>
    </source>
</reference>
<evidence type="ECO:0000313" key="11">
    <source>
        <dbReference type="EMBL" id="RJP24047.1"/>
    </source>
</evidence>
<evidence type="ECO:0000256" key="8">
    <source>
        <dbReference type="HAMAP-Rule" id="MF_00423"/>
    </source>
</evidence>
<evidence type="ECO:0000256" key="4">
    <source>
        <dbReference type="ARBA" id="ARBA00022898"/>
    </source>
</evidence>
<dbReference type="AlphaFoldDB" id="A0A3A4NUD2"/>
<dbReference type="Gene3D" id="3.40.640.10">
    <property type="entry name" value="Type I PLP-dependent aspartate aminotransferase-like (Major domain)"/>
    <property type="match status" value="1"/>
</dbReference>
<evidence type="ECO:0000256" key="6">
    <source>
        <dbReference type="ARBA" id="ARBA00023266"/>
    </source>
</evidence>
<keyword evidence="6 8" id="KW-0711">Selenium</keyword>
<name>A0A3A4NUD2_ABYX5</name>
<dbReference type="PANTHER" id="PTHR32328:SF0">
    <property type="entry name" value="L-SERYL-TRNA(SEC) SELENIUM TRANSFERASE"/>
    <property type="match status" value="1"/>
</dbReference>
<keyword evidence="5 8" id="KW-0648">Protein biosynthesis</keyword>
<evidence type="ECO:0000256" key="3">
    <source>
        <dbReference type="ARBA" id="ARBA00022679"/>
    </source>
</evidence>
<comment type="pathway">
    <text evidence="8">Aminoacyl-tRNA biosynthesis; selenocysteinyl-tRNA(Sec) biosynthesis; selenocysteinyl-tRNA(Sec) from L-seryl-tRNA(Sec) (bacterial route): step 1/1.</text>
</comment>
<comment type="cofactor">
    <cofactor evidence="1 8 9">
        <name>pyridoxal 5'-phosphate</name>
        <dbReference type="ChEBI" id="CHEBI:597326"/>
    </cofactor>
</comment>
<gene>
    <name evidence="8" type="primary">selA</name>
    <name evidence="11" type="ORF">C4520_04980</name>
</gene>
<proteinExistence type="inferred from homology"/>
<comment type="subcellular location">
    <subcellularLocation>
        <location evidence="8">Cytoplasm</location>
    </subcellularLocation>
</comment>
<dbReference type="Pfam" id="PF12390">
    <property type="entry name" value="Se-cys_synth_N"/>
    <property type="match status" value="1"/>
</dbReference>
<comment type="similarity">
    <text evidence="7 8">Belongs to the SelA family.</text>
</comment>
<protein>
    <recommendedName>
        <fullName evidence="8">L-seryl-tRNA(Sec) selenium transferase</fullName>
        <ecNumber evidence="8">2.9.1.1</ecNumber>
    </recommendedName>
    <alternativeName>
        <fullName evidence="8">Selenocysteine synthase</fullName>
        <shortName evidence="8">Sec synthase</shortName>
    </alternativeName>
    <alternativeName>
        <fullName evidence="8">Selenocysteinyl-tRNA(Sec) synthase</fullName>
    </alternativeName>
</protein>
<keyword evidence="3 8" id="KW-0808">Transferase</keyword>
<dbReference type="InterPro" id="IPR025862">
    <property type="entry name" value="SelA_trans_N_dom"/>
</dbReference>
<evidence type="ECO:0000313" key="12">
    <source>
        <dbReference type="Proteomes" id="UP000265882"/>
    </source>
</evidence>
<dbReference type="GO" id="GO:0001717">
    <property type="term" value="P:conversion of seryl-tRNAsec to selenocys-tRNAsec"/>
    <property type="evidence" value="ECO:0007669"/>
    <property type="project" value="UniProtKB-UniRule"/>
</dbReference>
<evidence type="ECO:0000256" key="9">
    <source>
        <dbReference type="PIRSR" id="PIRSR618319-50"/>
    </source>
</evidence>
<dbReference type="Gene3D" id="3.90.1150.180">
    <property type="match status" value="1"/>
</dbReference>
<organism evidence="11 12">
    <name type="scientific">Abyssobacteria bacterium (strain SURF_5)</name>
    <dbReference type="NCBI Taxonomy" id="2093360"/>
    <lineage>
        <taxon>Bacteria</taxon>
        <taxon>Pseudomonadati</taxon>
        <taxon>Candidatus Hydrogenedentota</taxon>
        <taxon>Candidatus Abyssobacteria</taxon>
    </lineage>
</organism>
<dbReference type="GO" id="GO:0004125">
    <property type="term" value="F:L-seryl-tRNA(Sec) selenium transferase activity"/>
    <property type="evidence" value="ECO:0007669"/>
    <property type="project" value="UniProtKB-UniRule"/>
</dbReference>
<dbReference type="GO" id="GO:0005737">
    <property type="term" value="C:cytoplasm"/>
    <property type="evidence" value="ECO:0007669"/>
    <property type="project" value="UniProtKB-SubCell"/>
</dbReference>
<dbReference type="InterPro" id="IPR018319">
    <property type="entry name" value="SelA-like"/>
</dbReference>
<keyword evidence="2 8" id="KW-0963">Cytoplasm</keyword>
<evidence type="ECO:0000256" key="2">
    <source>
        <dbReference type="ARBA" id="ARBA00022490"/>
    </source>
</evidence>
<evidence type="ECO:0000256" key="5">
    <source>
        <dbReference type="ARBA" id="ARBA00022917"/>
    </source>
</evidence>
<dbReference type="SUPFAM" id="SSF53383">
    <property type="entry name" value="PLP-dependent transferases"/>
    <property type="match status" value="1"/>
</dbReference>
<dbReference type="GO" id="GO:0001514">
    <property type="term" value="P:selenocysteine incorporation"/>
    <property type="evidence" value="ECO:0007669"/>
    <property type="project" value="UniProtKB-UniRule"/>
</dbReference>
<comment type="catalytic activity">
    <reaction evidence="8">
        <text>L-seryl-tRNA(Sec) + selenophosphate + H(+) = L-selenocysteinyl-tRNA(Sec) + phosphate</text>
        <dbReference type="Rhea" id="RHEA:22728"/>
        <dbReference type="Rhea" id="RHEA-COMP:9742"/>
        <dbReference type="Rhea" id="RHEA-COMP:9743"/>
        <dbReference type="ChEBI" id="CHEBI:15378"/>
        <dbReference type="ChEBI" id="CHEBI:16144"/>
        <dbReference type="ChEBI" id="CHEBI:43474"/>
        <dbReference type="ChEBI" id="CHEBI:78533"/>
        <dbReference type="ChEBI" id="CHEBI:78573"/>
        <dbReference type="EC" id="2.9.1.1"/>
    </reaction>
</comment>
<dbReference type="NCBIfam" id="TIGR00474">
    <property type="entry name" value="selA"/>
    <property type="match status" value="1"/>
</dbReference>
<evidence type="ECO:0000256" key="1">
    <source>
        <dbReference type="ARBA" id="ARBA00001933"/>
    </source>
</evidence>
<sequence>MNRKPSKYLQAIPSVEKVKQLPRIVQLLGDLSDEFVTDAIREVLEEIRAARKKGSRNEDLEFESIEAAVVSRIEERRAPPLRRVINGTGIVIHTNLGRSMLGAKAAAAAADAAASYVNLEYDLETGERGHRDSLFEPLLCRLTGAEAATVVNNNAAAVMLTLDSLARGREVVVSRGELIEIGGSFRIPDVMAKSGAKLVEVGTTNRTYIGDYERALSPETGLLLKVHPSNYRIIGFTQSVSVSELVELGNRRGIPVMEDLGSGALIDMSRFGIPDEPMAQHSMRAGADIVTFSGDKLLGGPQAGIILGKREYIKEIRKNPLMRALRVDKIALAALGSILQTLRSSRFPEKEIPTLGLIARTPEDILKLAQQVYDSVDHQARKVLKMEIREGESRAGGGSSPEHPLPTYLLAINPGAQTPDQIAYRLRMLNPPIIGIIRKDCFCLDFRTIQSDENTHVIAALRDLATRRSQSS</sequence>
<dbReference type="InterPro" id="IPR004534">
    <property type="entry name" value="SelA_trans"/>
</dbReference>
<evidence type="ECO:0000256" key="7">
    <source>
        <dbReference type="ARBA" id="ARBA00044507"/>
    </source>
</evidence>
<feature type="modified residue" description="N6-(pyridoxal phosphate)lysine" evidence="8 9">
    <location>
        <position position="296"/>
    </location>
</feature>
<dbReference type="InterPro" id="IPR015424">
    <property type="entry name" value="PyrdxlP-dep_Trfase"/>
</dbReference>
<comment type="function">
    <text evidence="8">Converts seryl-tRNA(Sec) to selenocysteinyl-tRNA(Sec) required for selenoprotein biosynthesis.</text>
</comment>
<keyword evidence="4 8" id="KW-0663">Pyridoxal phosphate</keyword>
<accession>A0A3A4NUD2</accession>
<evidence type="ECO:0000259" key="10">
    <source>
        <dbReference type="Pfam" id="PF12390"/>
    </source>
</evidence>
<dbReference type="EC" id="2.9.1.1" evidence="8"/>
<dbReference type="HAMAP" id="MF_00423">
    <property type="entry name" value="SelA"/>
    <property type="match status" value="1"/>
</dbReference>
<dbReference type="InterPro" id="IPR015421">
    <property type="entry name" value="PyrdxlP-dep_Trfase_major"/>
</dbReference>
<dbReference type="Proteomes" id="UP000265882">
    <property type="component" value="Unassembled WGS sequence"/>
</dbReference>
<feature type="domain" description="L-seryl-tRNA selenium transferase N-terminal" evidence="10">
    <location>
        <begin position="10"/>
        <end position="48"/>
    </location>
</feature>
<dbReference type="UniPathway" id="UPA00906">
    <property type="reaction ID" value="UER00896"/>
</dbReference>
<dbReference type="EMBL" id="QZKU01000041">
    <property type="protein sequence ID" value="RJP24047.1"/>
    <property type="molecule type" value="Genomic_DNA"/>
</dbReference>